<evidence type="ECO:0000259" key="3">
    <source>
        <dbReference type="Pfam" id="PF21026"/>
    </source>
</evidence>
<dbReference type="GO" id="GO:0004521">
    <property type="term" value="F:RNA endonuclease activity"/>
    <property type="evidence" value="ECO:0007669"/>
    <property type="project" value="Ensembl"/>
</dbReference>
<evidence type="ECO:0000313" key="5">
    <source>
        <dbReference type="Proteomes" id="UP000694385"/>
    </source>
</evidence>
<dbReference type="GO" id="GO:0043022">
    <property type="term" value="F:ribosome binding"/>
    <property type="evidence" value="ECO:0007669"/>
    <property type="project" value="Ensembl"/>
</dbReference>
<dbReference type="Pfam" id="PF04326">
    <property type="entry name" value="SLFN_AlbA_2"/>
    <property type="match status" value="1"/>
</dbReference>
<dbReference type="Pfam" id="PF17057">
    <property type="entry name" value="B3R"/>
    <property type="match status" value="1"/>
</dbReference>
<dbReference type="GO" id="GO:0005634">
    <property type="term" value="C:nucleus"/>
    <property type="evidence" value="ECO:0007669"/>
    <property type="project" value="Ensembl"/>
</dbReference>
<dbReference type="AlphaFoldDB" id="A0A8C5P0H9"/>
<name>A0A8C5P0H9_JACJA</name>
<dbReference type="Pfam" id="PF21026">
    <property type="entry name" value="SLFN_GTPase-like"/>
    <property type="match status" value="1"/>
</dbReference>
<dbReference type="Ensembl" id="ENSJJAT00000019674.1">
    <property type="protein sequence ID" value="ENSJJAP00000013185.1"/>
    <property type="gene ID" value="ENSJJAG00000016028.1"/>
</dbReference>
<dbReference type="GO" id="GO:0036345">
    <property type="term" value="P:platelet maturation"/>
    <property type="evidence" value="ECO:0007669"/>
    <property type="project" value="Ensembl"/>
</dbReference>
<feature type="domain" description="Schlafen AlbA-2" evidence="1">
    <location>
        <begin position="195"/>
        <end position="321"/>
    </location>
</feature>
<gene>
    <name evidence="4" type="primary">Slfn14</name>
</gene>
<dbReference type="GO" id="GO:0005737">
    <property type="term" value="C:cytoplasm"/>
    <property type="evidence" value="ECO:0007669"/>
    <property type="project" value="Ensembl"/>
</dbReference>
<dbReference type="InterPro" id="IPR007421">
    <property type="entry name" value="Schlafen_AlbA_2_dom"/>
</dbReference>
<dbReference type="FunFam" id="3.30.950.30:FF:000001">
    <property type="entry name" value="Schlafen family member 14"/>
    <property type="match status" value="1"/>
</dbReference>
<evidence type="ECO:0000259" key="1">
    <source>
        <dbReference type="Pfam" id="PF04326"/>
    </source>
</evidence>
<dbReference type="GO" id="GO:0016075">
    <property type="term" value="P:rRNA catabolic process"/>
    <property type="evidence" value="ECO:0007669"/>
    <property type="project" value="Ensembl"/>
</dbReference>
<reference evidence="4" key="2">
    <citation type="submission" date="2025-09" db="UniProtKB">
        <authorList>
            <consortium name="Ensembl"/>
        </authorList>
    </citation>
    <scope>IDENTIFICATION</scope>
</reference>
<proteinExistence type="predicted"/>
<dbReference type="OMA" id="LHHGVLW"/>
<evidence type="ECO:0000259" key="2">
    <source>
        <dbReference type="Pfam" id="PF17057"/>
    </source>
</evidence>
<dbReference type="PANTHER" id="PTHR12155">
    <property type="entry name" value="SCHLAFEN"/>
    <property type="match status" value="1"/>
</dbReference>
<dbReference type="InterPro" id="IPR031450">
    <property type="entry name" value="Poxin-SLFN/SLFN_N"/>
</dbReference>
<dbReference type="GO" id="GO:0006402">
    <property type="term" value="P:mRNA catabolic process"/>
    <property type="evidence" value="ECO:0007669"/>
    <property type="project" value="Ensembl"/>
</dbReference>
<sequence length="898" mass="102051">TPYAEIVLGVGKVTFGEENRRKMTNSCLKRVENSHIIQAICALLNSGGGVIKAEIHDENYRYQCHGLGQDLETSFQKLLPSGSQKYLDYLQQGHNLLIFVKSWSPDVSSFPLRICSLRSNIYQRDVTSAMNLSAINALELLREKAARAQRGRWSLLHPQEVLNRSIQEEEDIKICALEFFKKNTLIYKEKLDFTESTHVEFKRFTTKKVVPRIKEMLPHYVSAFANTGGGYLIIGVDDKSKEVFGCKREKVNPDSLKKEIENCIEKLPTFHFCRERPKVNFTTKILNVYQKDALYGYVCVVRVEPFCCVVFAEDPDSWIVKDNSVSRLKAEQWVVNMLDIQPAPPSLATGCSAHPILSASSAPRNPAYLRKVLEFKEDLQQHLFPVAQGELQFKPESLCKKLFLDHMGLEELVRTQIEPYSQGTVIFSRSWAGDIGLSKEQNVLCDALLIAVNSPLVLYTIVVDSSWNGVLKYTQDTALQLKQKLQTVGGYMGKVCVIPRQLYLDGREYRRDESPAPYPRAYSLADGAEVKDLLQALVIVSLSYRSFLSDQLSVQFFNLLVAKQCELLSKSLQETRELFIHCFPGTRKTALAIKTVENIKVLFHCKPKEILYVCESDSLRDFVIQQITCQAVTRKTFMQGVFPKVKHIVMDETEHFCSKYGDWYTKARSITHPRMKGDGNEDTHQGILWLFLDPFQVHHADASGLPPPSAQFPRKTITDGVHCALEIASVIKEEMKRLQENPPSSVSADTLALFQEAVYEEAMCAQALPGVCEIKSKMTTEQIGNYVADRCHSLFHGGYLPQDVAILCWREQDRRRYKGVLLRAMEQHGVSEAVFRRAASVWGDHIILDGIREFSGMERNIVFGLSPECAQSEEFHKLCFASRAIKHLYLLYEKRTAF</sequence>
<dbReference type="Gene3D" id="3.30.950.30">
    <property type="entry name" value="Schlafen, AAA domain"/>
    <property type="match status" value="1"/>
</dbReference>
<evidence type="ECO:0000313" key="4">
    <source>
        <dbReference type="Ensembl" id="ENSJJAP00000013185.1"/>
    </source>
</evidence>
<dbReference type="GeneTree" id="ENSGT00410000025651"/>
<accession>A0A8C5P0H9</accession>
<feature type="domain" description="Poxin-Schlafen/Schlafen-like N-terminal" evidence="2">
    <location>
        <begin position="74"/>
        <end position="193"/>
    </location>
</feature>
<dbReference type="PANTHER" id="PTHR12155:SF30">
    <property type="entry name" value="PROTEIN SLFN14"/>
    <property type="match status" value="1"/>
</dbReference>
<dbReference type="Proteomes" id="UP000694385">
    <property type="component" value="Unassembled WGS sequence"/>
</dbReference>
<protein>
    <submittedName>
        <fullName evidence="4">Schlafen 14</fullName>
    </submittedName>
</protein>
<keyword evidence="5" id="KW-1185">Reference proteome</keyword>
<feature type="domain" description="Schlafen GTPase-like" evidence="3">
    <location>
        <begin position="390"/>
        <end position="524"/>
    </location>
</feature>
<reference evidence="4" key="1">
    <citation type="submission" date="2025-08" db="UniProtKB">
        <authorList>
            <consortium name="Ensembl"/>
        </authorList>
    </citation>
    <scope>IDENTIFICATION</scope>
</reference>
<dbReference type="InterPro" id="IPR038461">
    <property type="entry name" value="Schlafen_AlbA_2_dom_sf"/>
</dbReference>
<dbReference type="InterPro" id="IPR029684">
    <property type="entry name" value="Schlafen"/>
</dbReference>
<dbReference type="InterPro" id="IPR048729">
    <property type="entry name" value="SLFN_GTPase-like"/>
</dbReference>
<organism evidence="4 5">
    <name type="scientific">Jaculus jaculus</name>
    <name type="common">Lesser Egyptian jerboa</name>
    <dbReference type="NCBI Taxonomy" id="51337"/>
    <lineage>
        <taxon>Eukaryota</taxon>
        <taxon>Metazoa</taxon>
        <taxon>Chordata</taxon>
        <taxon>Craniata</taxon>
        <taxon>Vertebrata</taxon>
        <taxon>Euteleostomi</taxon>
        <taxon>Mammalia</taxon>
        <taxon>Eutheria</taxon>
        <taxon>Euarchontoglires</taxon>
        <taxon>Glires</taxon>
        <taxon>Rodentia</taxon>
        <taxon>Myomorpha</taxon>
        <taxon>Dipodoidea</taxon>
        <taxon>Dipodidae</taxon>
        <taxon>Dipodinae</taxon>
        <taxon>Jaculus</taxon>
    </lineage>
</organism>